<protein>
    <submittedName>
        <fullName evidence="1">Uncharacterized protein</fullName>
    </submittedName>
</protein>
<keyword evidence="2" id="KW-1185">Reference proteome</keyword>
<reference evidence="1" key="1">
    <citation type="submission" date="2022-03" db="EMBL/GenBank/DDBJ databases">
        <title>Draft genome sequence of Aduncisulcus paluster, a free-living microaerophilic Fornicata.</title>
        <authorList>
            <person name="Yuyama I."/>
            <person name="Kume K."/>
            <person name="Tamura T."/>
            <person name="Inagaki Y."/>
            <person name="Hashimoto T."/>
        </authorList>
    </citation>
    <scope>NUCLEOTIDE SEQUENCE</scope>
    <source>
        <strain evidence="1">NY0171</strain>
    </source>
</reference>
<accession>A0ABQ5K4J5</accession>
<organism evidence="1 2">
    <name type="scientific">Aduncisulcus paluster</name>
    <dbReference type="NCBI Taxonomy" id="2918883"/>
    <lineage>
        <taxon>Eukaryota</taxon>
        <taxon>Metamonada</taxon>
        <taxon>Carpediemonas-like organisms</taxon>
        <taxon>Aduncisulcus</taxon>
    </lineage>
</organism>
<name>A0ABQ5K4J5_9EUKA</name>
<dbReference type="EMBL" id="BQXS01012660">
    <property type="protein sequence ID" value="GKT26513.1"/>
    <property type="molecule type" value="Genomic_DNA"/>
</dbReference>
<comment type="caution">
    <text evidence="1">The sequence shown here is derived from an EMBL/GenBank/DDBJ whole genome shotgun (WGS) entry which is preliminary data.</text>
</comment>
<proteinExistence type="predicted"/>
<evidence type="ECO:0000313" key="2">
    <source>
        <dbReference type="Proteomes" id="UP001057375"/>
    </source>
</evidence>
<feature type="non-terminal residue" evidence="1">
    <location>
        <position position="161"/>
    </location>
</feature>
<sequence>MPKVELSECISTFSIDELETLATSIKKTSTKIFLTSLFKESFPSIKTIFAEYSSPSSIKANRGVFRILFECLSLFVKHTYCPSSDVSSHISTCSVSATSSRGGNLIFLDDVSLNELFDALFSPMIRVEAVLSLSNEEGDDQIHGVCSITILLFRIANVFLT</sequence>
<gene>
    <name evidence="1" type="ORF">ADUPG1_013380</name>
</gene>
<evidence type="ECO:0000313" key="1">
    <source>
        <dbReference type="EMBL" id="GKT26513.1"/>
    </source>
</evidence>
<dbReference type="Proteomes" id="UP001057375">
    <property type="component" value="Unassembled WGS sequence"/>
</dbReference>